<dbReference type="Pfam" id="PF12234">
    <property type="entry name" value="Rav1p_C"/>
    <property type="match status" value="1"/>
</dbReference>
<dbReference type="InterPro" id="IPR036322">
    <property type="entry name" value="WD40_repeat_dom_sf"/>
</dbReference>
<dbReference type="RefSeq" id="XP_073560482.1">
    <property type="nucleotide sequence ID" value="XM_073700655.1"/>
</dbReference>
<sequence>MCDLIDLPHAFKTHLRLQTQPRIQVDAPWSAWPVPTPSALARPSHTRRDPRGTHSTRQRSSTLSPHPLAIYHADRCFAPRAHIWTTFRKPAGSSIPSSMSIVLPGKPQSRLQGLAIAYWNNLHLNAYVTGNAFTILDGLQTIVQTIYDENDEPLQAIAIDELTGKIAVATTGQVRIYKPSGGSQEDALKWALQFASGIPHDDTEIIPALSWGSSEELLVAGRCLSLYATGEHLEYLWEKKLPCPAKIATLSYDSAYIASLSHHDNLPKVWRRLTYGPNDVRFDLAYLRHPDTVTSIRWRKPFHVEQATANVLYTSCMDGYVRVWIPTDTASGWKWQLWGKIDVAQSMPDNISPPDPWLVCFIDGRDFTASVERAIEQRMADDSSTDDVALDHLVAIANRSPEICLAMNRSGFLTAWALENVGSTSSDERQIFNIAQTTSPELENFSSLLPSDDFSHLEVETYCNRKTGQLRILLHVFDGRIAIFECSAADLFDPTANDNRLLLRTIWTGHSASIKKIVRNFSGRAVVSRTKDGETIVWNHALTTRPGSSSLSFTRRSTIPENGHIHRICVLRQGRFAVFLRENVISLWDCRRSKGAILARRTYEASGDPLCLIILPKPQHVHYTTAHIAMITSKGRGIVWQLSLPNYIKEPTSTSGAGIEQFCLVDLKSAEDLKYVLPVDPAGSGPISSEFLDIFARDIAITCTHAGRIELWTARVDPQRKTVGWLSTCHAETSFSEPALASGSMLKKAAIVSSNRSRLAIWDVGGSRLEFNEDYEFQDAVQDLDWTSTPDAQSILAVGFQYRVILLSQMRFDYLNKGPAWAPIREIITRDLTPHPIGDSTWLAHGHLLVGAGNQLFIYDRRVGMDESPTADLRLPHRQDGTWDLFEAVQRFNGPLPVFHPQFLSQCILAGRNKLVRRILVELHKTLKFLLPGDSVDNYLGIDLEEFYEPNADNSGQVFSTGLSYLDAPSRSEDDEVFTEEIATSINEKLTRLGIPQLSGHEQIQLVDIIECVALVERERRSIDENGARFMLFFRQHALRKGRTNEIQLSWREINWAYHSESQDILSDFVTRQNHNVLLWEHARESGIFMWLTDTQHLQRQFEAVARSEYTKDGNRSPVECSLFYIALRKKTILQGLWRMAGGDKEQATTLRFLAHDFGEPRWRTAALKNAYALLSKRRFKYAAAFFLLADRLDSAVEVCLRQLKDLQLAIAITRVYEGSDGPVLRKLLQEEVLTVAAHEGNRWLASWAFWMLGRKDMAVRALVTPVYTLLETPSSPDLKSRSFLTDDPALVVLYAQLRQQTLQTLRGASKVSPKAEWEFVLHSAKLYDRMGCDLLGLSLVRTWEFQQQTKTSLGGDLNPLTLLRRRSSLVVNDLHTSELHAKFMNEREQDRRPAPPPSTFHEPDAASLLDSFGL</sequence>
<evidence type="ECO:0000313" key="3">
    <source>
        <dbReference type="EMBL" id="TFB04281.1"/>
    </source>
</evidence>
<feature type="compositionally biased region" description="Basic and acidic residues" evidence="1">
    <location>
        <begin position="1385"/>
        <end position="1394"/>
    </location>
</feature>
<proteinExistence type="predicted"/>
<reference evidence="3 4" key="1">
    <citation type="submission" date="2018-01" db="EMBL/GenBank/DDBJ databases">
        <title>Genome characterization of the sugarcane-associated fungus Trichoderma ghanense CCMA-1212 and their application in lignocelulose bioconversion.</title>
        <authorList>
            <person name="Steindorff A.S."/>
            <person name="Mendes T.D."/>
            <person name="Vilela E.S.D."/>
            <person name="Rodrigues D.S."/>
            <person name="Formighieri E.F."/>
            <person name="Melo I.S."/>
            <person name="Favaro L.C.L."/>
        </authorList>
    </citation>
    <scope>NUCLEOTIDE SEQUENCE [LARGE SCALE GENOMIC DNA]</scope>
    <source>
        <strain evidence="3 4">CCMA-1212</strain>
    </source>
</reference>
<feature type="region of interest" description="Disordered" evidence="1">
    <location>
        <begin position="34"/>
        <end position="64"/>
    </location>
</feature>
<protein>
    <submittedName>
        <fullName evidence="3">Regulator of V-ATPase in vacuolar membrane protein 1</fullName>
    </submittedName>
</protein>
<dbReference type="PANTHER" id="PTHR13950">
    <property type="entry name" value="RABCONNECTIN-RELATED"/>
    <property type="match status" value="1"/>
</dbReference>
<evidence type="ECO:0000313" key="4">
    <source>
        <dbReference type="Proteomes" id="UP001642720"/>
    </source>
</evidence>
<dbReference type="InterPro" id="IPR052208">
    <property type="entry name" value="DmX-like/RAVE_component"/>
</dbReference>
<dbReference type="EMBL" id="PPTA01000004">
    <property type="protein sequence ID" value="TFB04281.1"/>
    <property type="molecule type" value="Genomic_DNA"/>
</dbReference>
<feature type="compositionally biased region" description="Polar residues" evidence="1">
    <location>
        <begin position="53"/>
        <end position="64"/>
    </location>
</feature>
<organism evidence="3 4">
    <name type="scientific">Trichoderma ghanense</name>
    <dbReference type="NCBI Taxonomy" id="65468"/>
    <lineage>
        <taxon>Eukaryota</taxon>
        <taxon>Fungi</taxon>
        <taxon>Dikarya</taxon>
        <taxon>Ascomycota</taxon>
        <taxon>Pezizomycotina</taxon>
        <taxon>Sordariomycetes</taxon>
        <taxon>Hypocreomycetidae</taxon>
        <taxon>Hypocreales</taxon>
        <taxon>Hypocreaceae</taxon>
        <taxon>Trichoderma</taxon>
    </lineage>
</organism>
<keyword evidence="4" id="KW-1185">Reference proteome</keyword>
<dbReference type="InterPro" id="IPR022033">
    <property type="entry name" value="Rav1p_C"/>
</dbReference>
<feature type="region of interest" description="Disordered" evidence="1">
    <location>
        <begin position="1385"/>
        <end position="1405"/>
    </location>
</feature>
<dbReference type="Gene3D" id="2.130.10.10">
    <property type="entry name" value="YVTN repeat-like/Quinoprotein amine dehydrogenase"/>
    <property type="match status" value="2"/>
</dbReference>
<evidence type="ECO:0000259" key="2">
    <source>
        <dbReference type="Pfam" id="PF12234"/>
    </source>
</evidence>
<dbReference type="SUPFAM" id="SSF50978">
    <property type="entry name" value="WD40 repeat-like"/>
    <property type="match status" value="1"/>
</dbReference>
<dbReference type="PANTHER" id="PTHR13950:SF9">
    <property type="entry name" value="RABCONNECTIN-3A"/>
    <property type="match status" value="1"/>
</dbReference>
<accession>A0ABY2H844</accession>
<feature type="domain" description="RAVE complex protein Rav1 C-terminal" evidence="2">
    <location>
        <begin position="707"/>
        <end position="1340"/>
    </location>
</feature>
<gene>
    <name evidence="3" type="ORF">CCMA1212_003303</name>
</gene>
<dbReference type="InterPro" id="IPR015943">
    <property type="entry name" value="WD40/YVTN_repeat-like_dom_sf"/>
</dbReference>
<name>A0ABY2H844_9HYPO</name>
<dbReference type="GeneID" id="300575105"/>
<dbReference type="Proteomes" id="UP001642720">
    <property type="component" value="Unassembled WGS sequence"/>
</dbReference>
<comment type="caution">
    <text evidence="3">The sequence shown here is derived from an EMBL/GenBank/DDBJ whole genome shotgun (WGS) entry which is preliminary data.</text>
</comment>
<evidence type="ECO:0000256" key="1">
    <source>
        <dbReference type="SAM" id="MobiDB-lite"/>
    </source>
</evidence>